<name>A0ABS5TRL5_9ACTN</name>
<protein>
    <recommendedName>
        <fullName evidence="2">Clp R domain-containing protein</fullName>
    </recommendedName>
</protein>
<evidence type="ECO:0000313" key="4">
    <source>
        <dbReference type="Proteomes" id="UP001197247"/>
    </source>
</evidence>
<dbReference type="SUPFAM" id="SSF81923">
    <property type="entry name" value="Double Clp-N motif"/>
    <property type="match status" value="1"/>
</dbReference>
<feature type="domain" description="Clp R" evidence="2">
    <location>
        <begin position="2"/>
        <end position="143"/>
    </location>
</feature>
<evidence type="ECO:0000313" key="3">
    <source>
        <dbReference type="EMBL" id="MBT0773441.1"/>
    </source>
</evidence>
<proteinExistence type="predicted"/>
<dbReference type="Gene3D" id="1.10.1780.10">
    <property type="entry name" value="Clp, N-terminal domain"/>
    <property type="match status" value="1"/>
</dbReference>
<accession>A0ABS5TRL5</accession>
<dbReference type="RefSeq" id="WP_214159982.1">
    <property type="nucleotide sequence ID" value="NZ_JAHBAY010000017.1"/>
</dbReference>
<dbReference type="InterPro" id="IPR004176">
    <property type="entry name" value="Clp_R_N"/>
</dbReference>
<gene>
    <name evidence="3" type="ORF">KIH74_31130</name>
</gene>
<dbReference type="Pfam" id="PF02861">
    <property type="entry name" value="Clp_N"/>
    <property type="match status" value="1"/>
</dbReference>
<dbReference type="EMBL" id="JAHBAY010000017">
    <property type="protein sequence ID" value="MBT0773441.1"/>
    <property type="molecule type" value="Genomic_DNA"/>
</dbReference>
<keyword evidence="4" id="KW-1185">Reference proteome</keyword>
<keyword evidence="1" id="KW-0677">Repeat</keyword>
<dbReference type="Proteomes" id="UP001197247">
    <property type="component" value="Unassembled WGS sequence"/>
</dbReference>
<evidence type="ECO:0000256" key="1">
    <source>
        <dbReference type="PROSITE-ProRule" id="PRU01251"/>
    </source>
</evidence>
<reference evidence="3 4" key="1">
    <citation type="submission" date="2021-05" db="EMBL/GenBank/DDBJ databases">
        <title>Kineosporia and Streptomyces sp. nov. two new marine actinobacteria isolated from Coral.</title>
        <authorList>
            <person name="Buangrab K."/>
            <person name="Sutthacheep M."/>
            <person name="Yeemin T."/>
            <person name="Harunari E."/>
            <person name="Igarashi Y."/>
            <person name="Kanchanasin P."/>
            <person name="Tanasupawat S."/>
            <person name="Phongsopitanun W."/>
        </authorList>
    </citation>
    <scope>NUCLEOTIDE SEQUENCE [LARGE SCALE GENOMIC DNA]</scope>
    <source>
        <strain evidence="3 4">J2-2</strain>
    </source>
</reference>
<dbReference type="InterPro" id="IPR036628">
    <property type="entry name" value="Clp_N_dom_sf"/>
</dbReference>
<organism evidence="3 4">
    <name type="scientific">Kineosporia corallincola</name>
    <dbReference type="NCBI Taxonomy" id="2835133"/>
    <lineage>
        <taxon>Bacteria</taxon>
        <taxon>Bacillati</taxon>
        <taxon>Actinomycetota</taxon>
        <taxon>Actinomycetes</taxon>
        <taxon>Kineosporiales</taxon>
        <taxon>Kineosporiaceae</taxon>
        <taxon>Kineosporia</taxon>
    </lineage>
</organism>
<sequence>MTVQYAEQMTSALASARQLAIAQKSPELFTIHLLTALSADPHTTFSELLTANGVDLGAFHDFALARSQQVVPAGLSTDVRPSAENVALMQQAVSEMRELGDTRLSSEHLLLAALKYRPGKGAWAIFKLSYPTVRASLDTIRRDTSV</sequence>
<comment type="caution">
    <text evidence="3">The sequence shown here is derived from an EMBL/GenBank/DDBJ whole genome shotgun (WGS) entry which is preliminary data.</text>
</comment>
<evidence type="ECO:0000259" key="2">
    <source>
        <dbReference type="PROSITE" id="PS51903"/>
    </source>
</evidence>
<dbReference type="PROSITE" id="PS51903">
    <property type="entry name" value="CLP_R"/>
    <property type="match status" value="1"/>
</dbReference>